<gene>
    <name evidence="2" type="ORF">GCM10009827_118790</name>
</gene>
<keyword evidence="3" id="KW-1185">Reference proteome</keyword>
<evidence type="ECO:0000256" key="1">
    <source>
        <dbReference type="SAM" id="MobiDB-lite"/>
    </source>
</evidence>
<dbReference type="EMBL" id="BAAAQD010000064">
    <property type="protein sequence ID" value="GAA1577197.1"/>
    <property type="molecule type" value="Genomic_DNA"/>
</dbReference>
<organism evidence="2 3">
    <name type="scientific">Dactylosporangium maewongense</name>
    <dbReference type="NCBI Taxonomy" id="634393"/>
    <lineage>
        <taxon>Bacteria</taxon>
        <taxon>Bacillati</taxon>
        <taxon>Actinomycetota</taxon>
        <taxon>Actinomycetes</taxon>
        <taxon>Micromonosporales</taxon>
        <taxon>Micromonosporaceae</taxon>
        <taxon>Dactylosporangium</taxon>
    </lineage>
</organism>
<evidence type="ECO:0000313" key="2">
    <source>
        <dbReference type="EMBL" id="GAA1577197.1"/>
    </source>
</evidence>
<dbReference type="Proteomes" id="UP001501470">
    <property type="component" value="Unassembled WGS sequence"/>
</dbReference>
<feature type="region of interest" description="Disordered" evidence="1">
    <location>
        <begin position="132"/>
        <end position="157"/>
    </location>
</feature>
<protein>
    <submittedName>
        <fullName evidence="2">Uncharacterized protein</fullName>
    </submittedName>
</protein>
<sequence>MPTDDPPELEPDAYTLPISAQPTIGEYGVHRFGRDISHHLSRLLGVTLDPPVYRENRWSQRPVPHACTFELTVVTRVTHTFLITRFDATPPAGRSPVTAFAIAVDGRRVPFDPPTTRDMAWQLANAVRTAVHEHDQATLHPTAGQPDGQTAADSDTH</sequence>
<name>A0ABP4PC35_9ACTN</name>
<proteinExistence type="predicted"/>
<evidence type="ECO:0000313" key="3">
    <source>
        <dbReference type="Proteomes" id="UP001501470"/>
    </source>
</evidence>
<reference evidence="3" key="1">
    <citation type="journal article" date="2019" name="Int. J. Syst. Evol. Microbiol.">
        <title>The Global Catalogue of Microorganisms (GCM) 10K type strain sequencing project: providing services to taxonomists for standard genome sequencing and annotation.</title>
        <authorList>
            <consortium name="The Broad Institute Genomics Platform"/>
            <consortium name="The Broad Institute Genome Sequencing Center for Infectious Disease"/>
            <person name="Wu L."/>
            <person name="Ma J."/>
        </authorList>
    </citation>
    <scope>NUCLEOTIDE SEQUENCE [LARGE SCALE GENOMIC DNA]</scope>
    <source>
        <strain evidence="3">JCM 15933</strain>
    </source>
</reference>
<accession>A0ABP4PC35</accession>
<dbReference type="RefSeq" id="WP_344515760.1">
    <property type="nucleotide sequence ID" value="NZ_BAAAQD010000064.1"/>
</dbReference>
<comment type="caution">
    <text evidence="2">The sequence shown here is derived from an EMBL/GenBank/DDBJ whole genome shotgun (WGS) entry which is preliminary data.</text>
</comment>
<feature type="compositionally biased region" description="Polar residues" evidence="1">
    <location>
        <begin position="147"/>
        <end position="157"/>
    </location>
</feature>